<gene>
    <name evidence="11 14" type="primary">atpF</name>
</gene>
<dbReference type="RefSeq" id="YP_009105684.1">
    <property type="nucleotide sequence ID" value="NC_025535.1"/>
</dbReference>
<keyword evidence="6 11" id="KW-1133">Transmembrane helix</keyword>
<dbReference type="Pfam" id="PF00430">
    <property type="entry name" value="ATP-synt_B"/>
    <property type="match status" value="1"/>
</dbReference>
<dbReference type="GeneID" id="22159668"/>
<keyword evidence="11" id="KW-0793">Thylakoid</keyword>
<evidence type="ECO:0000256" key="9">
    <source>
        <dbReference type="ARBA" id="ARBA00023310"/>
    </source>
</evidence>
<reference evidence="14" key="1">
    <citation type="journal article" date="2014" name="BMC Evol. Biol.">
        <title>Chloroplast phylogenomic analysis resolves deep-level relationships within the green algal class Trebouxiophyceae.</title>
        <authorList>
            <person name="Lemieux C."/>
            <person name="Otis C."/>
            <person name="Turmel M."/>
        </authorList>
    </citation>
    <scope>NUCLEOTIDE SEQUENCE</scope>
</reference>
<feature type="coiled-coil region" evidence="13">
    <location>
        <begin position="50"/>
        <end position="98"/>
    </location>
</feature>
<dbReference type="GO" id="GO:0045259">
    <property type="term" value="C:proton-transporting ATP synthase complex"/>
    <property type="evidence" value="ECO:0007669"/>
    <property type="project" value="UniProtKB-KW"/>
</dbReference>
<organism evidence="14">
    <name type="scientific">Neocystis brevis</name>
    <dbReference type="NCBI Taxonomy" id="1065496"/>
    <lineage>
        <taxon>Eukaryota</taxon>
        <taxon>Viridiplantae</taxon>
        <taxon>Chlorophyta</taxon>
        <taxon>core chlorophytes</taxon>
        <taxon>Chlorophyceae</taxon>
        <taxon>CS clade</taxon>
        <taxon>Sphaeropleales</taxon>
        <taxon>Radiococcaceae</taxon>
        <taxon>Neocystis</taxon>
    </lineage>
</organism>
<dbReference type="CDD" id="cd06503">
    <property type="entry name" value="ATP-synt_Fo_b"/>
    <property type="match status" value="1"/>
</dbReference>
<keyword evidence="4 11" id="KW-0812">Transmembrane</keyword>
<protein>
    <recommendedName>
        <fullName evidence="11">ATP synthase subunit b, chloroplastic</fullName>
    </recommendedName>
    <alternativeName>
        <fullName evidence="11">ATP synthase F(0) sector subunit b</fullName>
    </alternativeName>
    <alternativeName>
        <fullName evidence="11">ATPase subunit I</fullName>
    </alternativeName>
</protein>
<comment type="function">
    <text evidence="11">Component of the F(0) channel, it forms part of the peripheral stalk, linking F(1) to F(0).</text>
</comment>
<dbReference type="GO" id="GO:0046933">
    <property type="term" value="F:proton-transporting ATP synthase activity, rotational mechanism"/>
    <property type="evidence" value="ECO:0007669"/>
    <property type="project" value="UniProtKB-UniRule"/>
</dbReference>
<evidence type="ECO:0000256" key="3">
    <source>
        <dbReference type="ARBA" id="ARBA00022547"/>
    </source>
</evidence>
<sequence length="182" mass="20634">MEVFMTLVTLVSQLPPGEGFGLNGNILETNLINLSVVIGIVVSFGGDALRSLLENRKQTILKNLQEADQRAKEAKEKLEQAQKQLELAKTKAAEIREQGVVTAEQEKRQCIRQTQKDTLRLEEVKQETLRFQQQKAVNQVSQQVVSLALNQVRTKLTKRLDPTFHSSVNNFNIVLFTNYKSR</sequence>
<comment type="miscellaneous">
    <text evidence="11">In plastids the F-type ATPase is also known as CF(1)CF(0).</text>
</comment>
<comment type="subcellular location">
    <subcellularLocation>
        <location evidence="1">Membrane</location>
        <topology evidence="1">Single-pass membrane protein</topology>
    </subcellularLocation>
    <subcellularLocation>
        <location evidence="11">Plastid</location>
        <location evidence="11">Chloroplast thylakoid membrane</location>
        <topology evidence="11">Single-pass membrane protein</topology>
    </subcellularLocation>
</comment>
<evidence type="ECO:0000256" key="6">
    <source>
        <dbReference type="ARBA" id="ARBA00022989"/>
    </source>
</evidence>
<evidence type="ECO:0000256" key="7">
    <source>
        <dbReference type="ARBA" id="ARBA00023065"/>
    </source>
</evidence>
<keyword evidence="13" id="KW-0175">Coiled coil</keyword>
<dbReference type="PANTHER" id="PTHR34264:SF3">
    <property type="entry name" value="ATP SYNTHASE SUBUNIT B, CHLOROPLASTIC"/>
    <property type="match status" value="1"/>
</dbReference>
<evidence type="ECO:0000256" key="2">
    <source>
        <dbReference type="ARBA" id="ARBA00022448"/>
    </source>
</evidence>
<keyword evidence="14" id="KW-0150">Chloroplast</keyword>
<keyword evidence="5 11" id="KW-0375">Hydrogen ion transport</keyword>
<name>A0A097KMH6_9CHLO</name>
<keyword evidence="7 11" id="KW-0406">Ion transport</keyword>
<dbReference type="AlphaFoldDB" id="A0A097KMH6"/>
<evidence type="ECO:0000313" key="14">
    <source>
        <dbReference type="EMBL" id="AIT94383.1"/>
    </source>
</evidence>
<evidence type="ECO:0000256" key="4">
    <source>
        <dbReference type="ARBA" id="ARBA00022692"/>
    </source>
</evidence>
<keyword evidence="2 11" id="KW-0813">Transport</keyword>
<dbReference type="EMBL" id="KM462873">
    <property type="protein sequence ID" value="AIT94383.1"/>
    <property type="molecule type" value="Genomic_DNA"/>
</dbReference>
<accession>A0A097KMH6</accession>
<dbReference type="GO" id="GO:0009535">
    <property type="term" value="C:chloroplast thylakoid membrane"/>
    <property type="evidence" value="ECO:0007669"/>
    <property type="project" value="UniProtKB-SubCell"/>
</dbReference>
<proteinExistence type="inferred from homology"/>
<dbReference type="InterPro" id="IPR002146">
    <property type="entry name" value="ATP_synth_b/b'su_bac/chlpt"/>
</dbReference>
<keyword evidence="3 11" id="KW-0138">CF(0)</keyword>
<comment type="similarity">
    <text evidence="11 12">Belongs to the ATPase B chain family.</text>
</comment>
<keyword evidence="9 11" id="KW-0066">ATP synthesis</keyword>
<evidence type="ECO:0000256" key="10">
    <source>
        <dbReference type="ARBA" id="ARBA00025198"/>
    </source>
</evidence>
<evidence type="ECO:0000256" key="13">
    <source>
        <dbReference type="SAM" id="Coils"/>
    </source>
</evidence>
<evidence type="ECO:0000256" key="12">
    <source>
        <dbReference type="RuleBase" id="RU003848"/>
    </source>
</evidence>
<keyword evidence="14" id="KW-0934">Plastid</keyword>
<evidence type="ECO:0000256" key="5">
    <source>
        <dbReference type="ARBA" id="ARBA00022781"/>
    </source>
</evidence>
<evidence type="ECO:0000256" key="8">
    <source>
        <dbReference type="ARBA" id="ARBA00023136"/>
    </source>
</evidence>
<comment type="subunit">
    <text evidence="11">F-type ATPases have 2 components, F(1) - the catalytic core - and F(0) - the membrane proton channel. F(1) has five subunits: alpha(3), beta(3), gamma(1), delta(1), epsilon(1). F(0) has four main subunits: a(1), b(1), b'(1) and c(10-14). The alpha and beta chains form an alternating ring which encloses part of the gamma chain. F(1) is attached to F(0) by a central stalk formed by the gamma and epsilon chains, while a peripheral stalk is formed by the delta, b and b' chains.</text>
</comment>
<dbReference type="PANTHER" id="PTHR34264">
    <property type="entry name" value="ATP SYNTHASE SUBUNIT B, CHLOROPLASTIC"/>
    <property type="match status" value="1"/>
</dbReference>
<dbReference type="HAMAP" id="MF_01398">
    <property type="entry name" value="ATP_synth_b_bprime"/>
    <property type="match status" value="1"/>
</dbReference>
<geneLocation type="chloroplast" evidence="14"/>
<comment type="function">
    <text evidence="10 11">F(1)F(0) ATP synthase produces ATP from ADP in the presence of a proton or sodium gradient. F-type ATPases consist of two structural domains, F(1) containing the extramembraneous catalytic core and F(0) containing the membrane proton channel, linked together by a central stalk and a peripheral stalk. During catalysis, ATP synthesis in the catalytic domain of F(1) is coupled via a rotary mechanism of the central stalk subunits to proton translocation.</text>
</comment>
<evidence type="ECO:0000256" key="11">
    <source>
        <dbReference type="HAMAP-Rule" id="MF_01398"/>
    </source>
</evidence>
<keyword evidence="8 11" id="KW-0472">Membrane</keyword>
<evidence type="ECO:0000256" key="1">
    <source>
        <dbReference type="ARBA" id="ARBA00004167"/>
    </source>
</evidence>